<evidence type="ECO:0000313" key="3">
    <source>
        <dbReference type="Proteomes" id="UP000735302"/>
    </source>
</evidence>
<dbReference type="EMBL" id="BLXT01007237">
    <property type="protein sequence ID" value="GFO37365.1"/>
    <property type="molecule type" value="Genomic_DNA"/>
</dbReference>
<keyword evidence="3" id="KW-1185">Reference proteome</keyword>
<dbReference type="Proteomes" id="UP000735302">
    <property type="component" value="Unassembled WGS sequence"/>
</dbReference>
<sequence length="90" mass="9785">MSPSREHPSNPHLSHTFQPPSHEYPSFAPAPPKCSPAFVKGFQPSVKMAASTSQSVLMDIKIQTKSTGFSGLLFEDIVLLVFVLIGRTSD</sequence>
<gene>
    <name evidence="2" type="ORF">PoB_006387000</name>
</gene>
<organism evidence="2 3">
    <name type="scientific">Plakobranchus ocellatus</name>
    <dbReference type="NCBI Taxonomy" id="259542"/>
    <lineage>
        <taxon>Eukaryota</taxon>
        <taxon>Metazoa</taxon>
        <taxon>Spiralia</taxon>
        <taxon>Lophotrochozoa</taxon>
        <taxon>Mollusca</taxon>
        <taxon>Gastropoda</taxon>
        <taxon>Heterobranchia</taxon>
        <taxon>Euthyneura</taxon>
        <taxon>Panpulmonata</taxon>
        <taxon>Sacoglossa</taxon>
        <taxon>Placobranchoidea</taxon>
        <taxon>Plakobranchidae</taxon>
        <taxon>Plakobranchus</taxon>
    </lineage>
</organism>
<evidence type="ECO:0000256" key="1">
    <source>
        <dbReference type="SAM" id="MobiDB-lite"/>
    </source>
</evidence>
<comment type="caution">
    <text evidence="2">The sequence shown here is derived from an EMBL/GenBank/DDBJ whole genome shotgun (WGS) entry which is preliminary data.</text>
</comment>
<reference evidence="2 3" key="1">
    <citation type="journal article" date="2021" name="Elife">
        <title>Chloroplast acquisition without the gene transfer in kleptoplastic sea slugs, Plakobranchus ocellatus.</title>
        <authorList>
            <person name="Maeda T."/>
            <person name="Takahashi S."/>
            <person name="Yoshida T."/>
            <person name="Shimamura S."/>
            <person name="Takaki Y."/>
            <person name="Nagai Y."/>
            <person name="Toyoda A."/>
            <person name="Suzuki Y."/>
            <person name="Arimoto A."/>
            <person name="Ishii H."/>
            <person name="Satoh N."/>
            <person name="Nishiyama T."/>
            <person name="Hasebe M."/>
            <person name="Maruyama T."/>
            <person name="Minagawa J."/>
            <person name="Obokata J."/>
            <person name="Shigenobu S."/>
        </authorList>
    </citation>
    <scope>NUCLEOTIDE SEQUENCE [LARGE SCALE GENOMIC DNA]</scope>
</reference>
<accession>A0AAV4D000</accession>
<name>A0AAV4D000_9GAST</name>
<evidence type="ECO:0000313" key="2">
    <source>
        <dbReference type="EMBL" id="GFO37365.1"/>
    </source>
</evidence>
<protein>
    <submittedName>
        <fullName evidence="2">Uncharacterized protein</fullName>
    </submittedName>
</protein>
<feature type="region of interest" description="Disordered" evidence="1">
    <location>
        <begin position="1"/>
        <end position="28"/>
    </location>
</feature>
<dbReference type="AlphaFoldDB" id="A0AAV4D000"/>
<proteinExistence type="predicted"/>